<accession>A0A8H3QTW3</accession>
<evidence type="ECO:0000313" key="8">
    <source>
        <dbReference type="Proteomes" id="UP000615446"/>
    </source>
</evidence>
<evidence type="ECO:0000256" key="5">
    <source>
        <dbReference type="ARBA" id="ARBA00023186"/>
    </source>
</evidence>
<comment type="similarity">
    <text evidence="2 6">Belongs to the complex I LYR family. SDHAF3 subfamily.</text>
</comment>
<evidence type="ECO:0000256" key="1">
    <source>
        <dbReference type="ARBA" id="ARBA00004305"/>
    </source>
</evidence>
<dbReference type="GO" id="GO:0005758">
    <property type="term" value="C:mitochondrial intermembrane space"/>
    <property type="evidence" value="ECO:0007669"/>
    <property type="project" value="TreeGrafter"/>
</dbReference>
<evidence type="ECO:0000256" key="4">
    <source>
        <dbReference type="ARBA" id="ARBA00023128"/>
    </source>
</evidence>
<evidence type="ECO:0000313" key="7">
    <source>
        <dbReference type="EMBL" id="GES88984.1"/>
    </source>
</evidence>
<comment type="caution">
    <text evidence="7">The sequence shown here is derived from an EMBL/GenBank/DDBJ whole genome shotgun (WGS) entry which is preliminary data.</text>
</comment>
<organism evidence="7 8">
    <name type="scientific">Rhizophagus clarus</name>
    <dbReference type="NCBI Taxonomy" id="94130"/>
    <lineage>
        <taxon>Eukaryota</taxon>
        <taxon>Fungi</taxon>
        <taxon>Fungi incertae sedis</taxon>
        <taxon>Mucoromycota</taxon>
        <taxon>Glomeromycotina</taxon>
        <taxon>Glomeromycetes</taxon>
        <taxon>Glomerales</taxon>
        <taxon>Glomeraceae</taxon>
        <taxon>Rhizophagus</taxon>
    </lineage>
</organism>
<dbReference type="OrthoDB" id="278329at2759"/>
<dbReference type="GO" id="GO:0034553">
    <property type="term" value="P:mitochondrial respiratory chain complex II assembly"/>
    <property type="evidence" value="ECO:0007669"/>
    <property type="project" value="UniProtKB-UniRule"/>
</dbReference>
<dbReference type="InterPro" id="IPR008381">
    <property type="entry name" value="SDHAF3/Sdh7"/>
</dbReference>
<dbReference type="CDD" id="cd20270">
    <property type="entry name" value="Complex1_LYR_SDHAF3_LYRM10"/>
    <property type="match status" value="1"/>
</dbReference>
<protein>
    <recommendedName>
        <fullName evidence="6">Succinate dehydrogenase assembly factor 3</fullName>
        <shortName evidence="6">SDH assembly factor 3</shortName>
        <shortName evidence="6">SDHAF3</shortName>
    </recommendedName>
</protein>
<dbReference type="EMBL" id="BLAL01000182">
    <property type="protein sequence ID" value="GES88984.1"/>
    <property type="molecule type" value="Genomic_DNA"/>
</dbReference>
<keyword evidence="5 6" id="KW-0143">Chaperone</keyword>
<dbReference type="GO" id="GO:0005759">
    <property type="term" value="C:mitochondrial matrix"/>
    <property type="evidence" value="ECO:0007669"/>
    <property type="project" value="UniProtKB-SubCell"/>
</dbReference>
<evidence type="ECO:0000256" key="3">
    <source>
        <dbReference type="ARBA" id="ARBA00022946"/>
    </source>
</evidence>
<comment type="subunit">
    <text evidence="6">Interacts with the iron-sulfur protein subunit within the SDH catalytic dimer.</text>
</comment>
<dbReference type="AlphaFoldDB" id="A0A8H3QTW3"/>
<evidence type="ECO:0000256" key="2">
    <source>
        <dbReference type="ARBA" id="ARBA00006020"/>
    </source>
</evidence>
<keyword evidence="3" id="KW-0809">Transit peptide</keyword>
<dbReference type="PANTHER" id="PTHR13137">
    <property type="entry name" value="DC11 ACN9 HOMOLOG"/>
    <property type="match status" value="1"/>
</dbReference>
<comment type="function">
    <text evidence="6">Plays an essential role in the assembly of succinate dehydrogenase (SDH), an enzyme complex (also referred to as respiratory complex II) that is a component of both the tricarboxylic acid (TCA) cycle and the mitochondrial electron transport chain, and which couples the oxidation of succinate to fumarate with the reduction of ubiquinone (coenzyme Q) to ubiquinol. Promotes maturation of the iron-sulfur protein subunit of the SDH catalytic dimer, protecting it from the deleterious effects of oxidants. May act together with SDHAF1.</text>
</comment>
<dbReference type="Proteomes" id="UP000615446">
    <property type="component" value="Unassembled WGS sequence"/>
</dbReference>
<gene>
    <name evidence="7" type="ORF">RCL2_001590600</name>
</gene>
<dbReference type="PANTHER" id="PTHR13137:SF6">
    <property type="entry name" value="SUCCINATE DEHYDROGENASE ASSEMBLY FACTOR 3, MITOCHONDRIAL"/>
    <property type="match status" value="1"/>
</dbReference>
<sequence length="148" mass="17350">MASKTLISQTKNFLPPLILYRQILRIHRLLPPSLRSLGDDYVKAEFRRHKDVTNPIQIVGFIDQWQFYLDKLKIQVNTAKLQPANKIYGKKFDSNILEKFSEQQLGQLYVLRNEIKDNGKSKVRSEEMDNNINDIENLAEKKTKLNHP</sequence>
<comment type="subcellular location">
    <subcellularLocation>
        <location evidence="1 6">Mitochondrion matrix</location>
    </subcellularLocation>
</comment>
<dbReference type="Pfam" id="PF13233">
    <property type="entry name" value="Complex1_LYR_2"/>
    <property type="match status" value="1"/>
</dbReference>
<evidence type="ECO:0000256" key="6">
    <source>
        <dbReference type="RuleBase" id="RU368039"/>
    </source>
</evidence>
<reference evidence="7" key="1">
    <citation type="submission" date="2019-10" db="EMBL/GenBank/DDBJ databases">
        <title>Conservation and host-specific expression of non-tandemly repeated heterogenous ribosome RNA gene in arbuscular mycorrhizal fungi.</title>
        <authorList>
            <person name="Maeda T."/>
            <person name="Kobayashi Y."/>
            <person name="Nakagawa T."/>
            <person name="Ezawa T."/>
            <person name="Yamaguchi K."/>
            <person name="Bino T."/>
            <person name="Nishimoto Y."/>
            <person name="Shigenobu S."/>
            <person name="Kawaguchi M."/>
        </authorList>
    </citation>
    <scope>NUCLEOTIDE SEQUENCE</scope>
    <source>
        <strain evidence="7">HR1</strain>
    </source>
</reference>
<keyword evidence="4 6" id="KW-0496">Mitochondrion</keyword>
<proteinExistence type="inferred from homology"/>
<name>A0A8H3QTW3_9GLOM</name>
<dbReference type="GO" id="GO:0006105">
    <property type="term" value="P:succinate metabolic process"/>
    <property type="evidence" value="ECO:0007669"/>
    <property type="project" value="TreeGrafter"/>
</dbReference>